<dbReference type="PANTHER" id="PTHR36849">
    <property type="entry name" value="CYTOPLASMIC PROTEIN-RELATED"/>
    <property type="match status" value="1"/>
</dbReference>
<comment type="caution">
    <text evidence="1">The sequence shown here is derived from an EMBL/GenBank/DDBJ whole genome shotgun (WGS) entry which is preliminary data.</text>
</comment>
<organism evidence="1 2">
    <name type="scientific">Amycolatopsis silviterrae</name>
    <dbReference type="NCBI Taxonomy" id="1656914"/>
    <lineage>
        <taxon>Bacteria</taxon>
        <taxon>Bacillati</taxon>
        <taxon>Actinomycetota</taxon>
        <taxon>Actinomycetes</taxon>
        <taxon>Pseudonocardiales</taxon>
        <taxon>Pseudonocardiaceae</taxon>
        <taxon>Amycolatopsis</taxon>
    </lineage>
</organism>
<reference evidence="2" key="1">
    <citation type="journal article" date="2019" name="Int. J. Syst. Evol. Microbiol.">
        <title>The Global Catalogue of Microorganisms (GCM) 10K type strain sequencing project: providing services to taxonomists for standard genome sequencing and annotation.</title>
        <authorList>
            <consortium name="The Broad Institute Genomics Platform"/>
            <consortium name="The Broad Institute Genome Sequencing Center for Infectious Disease"/>
            <person name="Wu L."/>
            <person name="Ma J."/>
        </authorList>
    </citation>
    <scope>NUCLEOTIDE SEQUENCE [LARGE SCALE GENOMIC DNA]</scope>
    <source>
        <strain evidence="2">CGMCC 4.7641</strain>
    </source>
</reference>
<dbReference type="InterPro" id="IPR052552">
    <property type="entry name" value="YeaO-like"/>
</dbReference>
<dbReference type="EMBL" id="JBHUKS010000016">
    <property type="protein sequence ID" value="MFD2470522.1"/>
    <property type="molecule type" value="Genomic_DNA"/>
</dbReference>
<proteinExistence type="predicted"/>
<dbReference type="Pfam" id="PF22752">
    <property type="entry name" value="DUF488-N3i"/>
    <property type="match status" value="1"/>
</dbReference>
<dbReference type="PANTHER" id="PTHR36849:SF1">
    <property type="entry name" value="CYTOPLASMIC PROTEIN"/>
    <property type="match status" value="1"/>
</dbReference>
<dbReference type="Proteomes" id="UP001597483">
    <property type="component" value="Unassembled WGS sequence"/>
</dbReference>
<accession>A0ABW5HCN7</accession>
<dbReference type="RefSeq" id="WP_378307817.1">
    <property type="nucleotide sequence ID" value="NZ_JBHUKS010000016.1"/>
</dbReference>
<protein>
    <submittedName>
        <fullName evidence="1">DUF488 domain-containing protein</fullName>
    </submittedName>
</protein>
<keyword evidence="2" id="KW-1185">Reference proteome</keyword>
<sequence>MSRVQVRRVYDPPESTDGTRVLVDRLWPRGLSKDRAQLDEWLKQVSPSTELRKWYAHDPDRYDEFARRYRAELDEPERAEALARLRELAEKGPLSLLTATKRSDISEAAVLAELLQLPS</sequence>
<gene>
    <name evidence="1" type="ORF">ACFSVL_24240</name>
</gene>
<evidence type="ECO:0000313" key="2">
    <source>
        <dbReference type="Proteomes" id="UP001597483"/>
    </source>
</evidence>
<name>A0ABW5HCN7_9PSEU</name>
<evidence type="ECO:0000313" key="1">
    <source>
        <dbReference type="EMBL" id="MFD2470522.1"/>
    </source>
</evidence>